<gene>
    <name evidence="9" type="ORF">F130042H8_13970</name>
</gene>
<dbReference type="PANTHER" id="PTHR36108:SF13">
    <property type="entry name" value="COLOSSIN-B-RELATED"/>
    <property type="match status" value="1"/>
</dbReference>
<dbReference type="Gene3D" id="2.60.40.10">
    <property type="entry name" value="Immunoglobulins"/>
    <property type="match status" value="8"/>
</dbReference>
<feature type="chain" id="PRO_5046736904" description="SpaA-like prealbumin fold domain-containing protein" evidence="7">
    <location>
        <begin position="30"/>
        <end position="4086"/>
    </location>
</feature>
<accession>A0ABQ0AWF2</accession>
<feature type="region of interest" description="Disordered" evidence="5">
    <location>
        <begin position="742"/>
        <end position="761"/>
    </location>
</feature>
<evidence type="ECO:0000256" key="4">
    <source>
        <dbReference type="ARBA" id="ARBA00022801"/>
    </source>
</evidence>
<evidence type="ECO:0000256" key="3">
    <source>
        <dbReference type="ARBA" id="ARBA00022729"/>
    </source>
</evidence>
<feature type="domain" description="SpaA-like prealbumin fold" evidence="8">
    <location>
        <begin position="3075"/>
        <end position="3167"/>
    </location>
</feature>
<keyword evidence="2" id="KW-0964">Secreted</keyword>
<keyword evidence="10" id="KW-1185">Reference proteome</keyword>
<evidence type="ECO:0000259" key="8">
    <source>
        <dbReference type="Pfam" id="PF17802"/>
    </source>
</evidence>
<evidence type="ECO:0000256" key="2">
    <source>
        <dbReference type="ARBA" id="ARBA00022525"/>
    </source>
</evidence>
<feature type="domain" description="SpaA-like prealbumin fold" evidence="8">
    <location>
        <begin position="3376"/>
        <end position="3471"/>
    </location>
</feature>
<evidence type="ECO:0000256" key="7">
    <source>
        <dbReference type="SAM" id="SignalP"/>
    </source>
</evidence>
<feature type="transmembrane region" description="Helical" evidence="6">
    <location>
        <begin position="3820"/>
        <end position="3840"/>
    </location>
</feature>
<dbReference type="Gene3D" id="2.40.260.10">
    <property type="entry name" value="Sortase"/>
    <property type="match status" value="1"/>
</dbReference>
<feature type="transmembrane region" description="Helical" evidence="6">
    <location>
        <begin position="3556"/>
        <end position="3575"/>
    </location>
</feature>
<dbReference type="Pfam" id="PF17802">
    <property type="entry name" value="SpaA"/>
    <property type="match status" value="5"/>
</dbReference>
<keyword evidence="6" id="KW-0812">Transmembrane</keyword>
<dbReference type="Pfam" id="PF04203">
    <property type="entry name" value="Sortase"/>
    <property type="match status" value="1"/>
</dbReference>
<feature type="domain" description="SpaA-like prealbumin fold" evidence="8">
    <location>
        <begin position="3183"/>
        <end position="3262"/>
    </location>
</feature>
<organism evidence="9 10">
    <name type="scientific">Enterocloster alcoholdehydrogenati</name>
    <dbReference type="NCBI Taxonomy" id="2547410"/>
    <lineage>
        <taxon>Bacteria</taxon>
        <taxon>Bacillati</taxon>
        <taxon>Bacillota</taxon>
        <taxon>Clostridia</taxon>
        <taxon>Lachnospirales</taxon>
        <taxon>Lachnospiraceae</taxon>
        <taxon>Enterocloster</taxon>
    </lineage>
</organism>
<feature type="region of interest" description="Disordered" evidence="5">
    <location>
        <begin position="3402"/>
        <end position="3428"/>
    </location>
</feature>
<evidence type="ECO:0000256" key="6">
    <source>
        <dbReference type="SAM" id="Phobius"/>
    </source>
</evidence>
<dbReference type="SUPFAM" id="SSF63817">
    <property type="entry name" value="Sortase"/>
    <property type="match status" value="1"/>
</dbReference>
<dbReference type="PANTHER" id="PTHR36108">
    <property type="entry name" value="COLOSSIN-B-RELATED"/>
    <property type="match status" value="1"/>
</dbReference>
<dbReference type="InterPro" id="IPR005754">
    <property type="entry name" value="Sortase"/>
</dbReference>
<feature type="compositionally biased region" description="Basic and acidic residues" evidence="5">
    <location>
        <begin position="603"/>
        <end position="620"/>
    </location>
</feature>
<dbReference type="CDD" id="cd05826">
    <property type="entry name" value="Sortase_B"/>
    <property type="match status" value="1"/>
</dbReference>
<dbReference type="InterPro" id="IPR023365">
    <property type="entry name" value="Sortase_dom-sf"/>
</dbReference>
<feature type="domain" description="SpaA-like prealbumin fold" evidence="8">
    <location>
        <begin position="3287"/>
        <end position="3358"/>
    </location>
</feature>
<protein>
    <recommendedName>
        <fullName evidence="8">SpaA-like prealbumin fold domain-containing protein</fullName>
    </recommendedName>
</protein>
<dbReference type="EMBL" id="BAABXL010000001">
    <property type="protein sequence ID" value="GAA6268337.1"/>
    <property type="molecule type" value="Genomic_DNA"/>
</dbReference>
<feature type="domain" description="SpaA-like prealbumin fold" evidence="8">
    <location>
        <begin position="2966"/>
        <end position="3059"/>
    </location>
</feature>
<evidence type="ECO:0000256" key="5">
    <source>
        <dbReference type="SAM" id="MobiDB-lite"/>
    </source>
</evidence>
<evidence type="ECO:0000313" key="9">
    <source>
        <dbReference type="EMBL" id="GAA6268337.1"/>
    </source>
</evidence>
<keyword evidence="6" id="KW-0472">Membrane</keyword>
<evidence type="ECO:0000256" key="1">
    <source>
        <dbReference type="ARBA" id="ARBA00007257"/>
    </source>
</evidence>
<feature type="compositionally biased region" description="Basic and acidic residues" evidence="5">
    <location>
        <begin position="681"/>
        <end position="701"/>
    </location>
</feature>
<proteinExistence type="inferred from homology"/>
<feature type="region of interest" description="Disordered" evidence="5">
    <location>
        <begin position="427"/>
        <end position="446"/>
    </location>
</feature>
<keyword evidence="3 7" id="KW-0732">Signal</keyword>
<dbReference type="InterPro" id="IPR041033">
    <property type="entry name" value="SpaA_PFL_dom_1"/>
</dbReference>
<dbReference type="InterPro" id="IPR009835">
    <property type="entry name" value="SrtB"/>
</dbReference>
<name>A0ABQ0AWF2_9FIRM</name>
<dbReference type="SUPFAM" id="SSF49478">
    <property type="entry name" value="Cna protein B-type domain"/>
    <property type="match status" value="1"/>
</dbReference>
<feature type="region of interest" description="Disordered" evidence="5">
    <location>
        <begin position="603"/>
        <end position="714"/>
    </location>
</feature>
<keyword evidence="4" id="KW-0378">Hydrolase</keyword>
<dbReference type="RefSeq" id="WP_390469501.1">
    <property type="nucleotide sequence ID" value="NZ_BAABXL010000001.1"/>
</dbReference>
<feature type="transmembrane region" description="Helical" evidence="6">
    <location>
        <begin position="3782"/>
        <end position="3799"/>
    </location>
</feature>
<comment type="caution">
    <text evidence="9">The sequence shown here is derived from an EMBL/GenBank/DDBJ whole genome shotgun (WGS) entry which is preliminary data.</text>
</comment>
<feature type="compositionally biased region" description="Basic and acidic residues" evidence="5">
    <location>
        <begin position="743"/>
        <end position="761"/>
    </location>
</feature>
<feature type="signal peptide" evidence="7">
    <location>
        <begin position="1"/>
        <end position="29"/>
    </location>
</feature>
<reference evidence="9 10" key="1">
    <citation type="submission" date="2024-04" db="EMBL/GenBank/DDBJ databases">
        <title>Defined microbial consortia suppress multidrug-resistant proinflammatory Enterobacteriaceae via ecological control.</title>
        <authorList>
            <person name="Furuichi M."/>
            <person name="Kawaguchi T."/>
            <person name="Pust M."/>
            <person name="Yasuma K."/>
            <person name="Plichta D."/>
            <person name="Hasegawa N."/>
            <person name="Ohya T."/>
            <person name="Bhattarai S."/>
            <person name="Sasajima S."/>
            <person name="Aoto Y."/>
            <person name="Tuganbaev T."/>
            <person name="Yaginuma M."/>
            <person name="Ueda M."/>
            <person name="Okahashi N."/>
            <person name="Amafuji K."/>
            <person name="Kiridooshi Y."/>
            <person name="Sugita K."/>
            <person name="Strazar M."/>
            <person name="Skelly A."/>
            <person name="Suda W."/>
            <person name="Hattori M."/>
            <person name="Nakamoto N."/>
            <person name="Caballero S."/>
            <person name="Norman J."/>
            <person name="Olle B."/>
            <person name="Tanoue T."/>
            <person name="Arita M."/>
            <person name="Bucci V."/>
            <person name="Atarashi K."/>
            <person name="Xavier R."/>
            <person name="Honda K."/>
        </authorList>
    </citation>
    <scope>NUCLEOTIDE SEQUENCE [LARGE SCALE GENOMIC DNA]</scope>
    <source>
        <strain evidence="10">f13</strain>
    </source>
</reference>
<comment type="similarity">
    <text evidence="1">Belongs to the serine-aspartate repeat-containing protein (SDr) family.</text>
</comment>
<evidence type="ECO:0000313" key="10">
    <source>
        <dbReference type="Proteomes" id="UP001600894"/>
    </source>
</evidence>
<dbReference type="Proteomes" id="UP001600894">
    <property type="component" value="Unassembled WGS sequence"/>
</dbReference>
<keyword evidence="6" id="KW-1133">Transmembrane helix</keyword>
<dbReference type="InterPro" id="IPR013783">
    <property type="entry name" value="Ig-like_fold"/>
</dbReference>
<sequence>MNIKKWRRFCALFLAAVLIVTGIPFSAAAKEDTVEMIIRGDAFQNREINIFGHSHRSITCYYVNPVEGHVPAFCLQPGKKLPNHTVSSYTRYNAQPGTAVPVIGSFERYLPMTLAYEWMVSGNYYDKTRYAMVQTYLWGCLAGYEEAWDVQEEMMRKLEGVIRDGKVMPFFREMRAYVETGLEEYETQGKSGLPAWTGRQQAMTLKDGRYELTLDISGCPQLKTAAWQFPDADWSYKLESDGAAITFIYSGETPSGRISSGPISGINTRYYAYIFQPEDKYQMQMGWLDMAGTEAEVWFDAGLTQAPQEGPGLELYRHQEVFESNYRIELEKYCAETGKPLEGADFNVWETFDPGQVNGNGYEEGKPDGKTGEVYANCMTPEPKEKLLCAVITTDENGKATHSDIRNYNYSKTYCMGHPAPEWIECDHEGGGSGKESASEDREEGQDCSCEEENARLREQWLAEQQLCGQTCDFHVENRDEDDHGQNTSAMEAMLKDRDETYENFIRLEYGYTAEEIRARNGYILHGNHRDDPGIETVVLMAAQAEGNEKGGEFVPDGDMILPQDRNYRGRPEKIMEVRGYHYELPENEQGDVEEKRSILEIKTEQEKETKEIVKEDHGLTEGGINDRPGQENNMEETEETADDKPESGEKGGESADKAESEESSGSPEDKAESGECVGASEDKPESGEADKASEPVEKKGQLSAEKSAVSPNHHRLARRLLSRPFKSHVLFGASASNALNKADSEENGAEHTEGEYTDESMKDIGFPATEQFIYTRHPIALPVLGDREYTSCARADASEYTASAAFRLDRLLSFFSGNEKGEEDDGYLSVLLPDFQEDDLDPMDPSGYGNPLRCLYIFKVWDHRTEGRIHINKRDLELSQENPEGSFGKTQGNAALEGAVYGLFAAQDIIHPDGVTGVVYGQGQLTAIAATDREGNASFLAYTEMPGTAWNGSETVKPEPSFTEPKSLYEGGSITSSSQGFGTIAYPNYRLENGSAWIGRPLLMGSYYIMELSRSEGYELSVMGLDKAETNRETEEDFTVIASGSARIKNGLSDHNSMEADGSWNDFTIESYEAKNGYDITITGYPENTKFYRLTTEERRETVKQIIEMVSRQATDAHGNPIYKKAQGGELKTDEHGNPVLKEDIPEEEKIPAKEILPYRFRTAPYLSGTAEPKDLSLWDQPIEEDYLKEQTEFMLESLGYQLTDGSEGAPWIHIPLHKGKIPPANSAAAQAVLDWYTEHAFYNCAGIGGIYEKDGVWYARLYYDHIGEIPVMSGIYDRADQCFYVKKETEKGHYWLEYSKGTYSLGGRRAVVKEKRELERDVLAEESTSDYIKTIWQPVYVRYEEGEVLLDLTGAPIPVMEQVPVYEERETVYEDLVKTPIEAVWDSDKGTYLIHAEPSCTETGQLSEDVFRAVTAKKTIEEGGSLIPYNQYLIREKGAAADVAVSLKNHDPGSYIRYAVLSYPGQNQPVQDGGTGKTPIQVLERVIKQSIRVTKDISQESYENVNTYGSVHNDPLTALLGLFGSFRKGTKLLDQFKFRLYLKSDIVSLYADEQGNILSDDISSSDFTEAVQPHFLPPKDGGGRQLLEKKEDGSWNYKKFSDAMYAAEKKKGGAFLEEALTRFALAYYDIKAYKEDILKDQPELNEDRAYNQALNRAKAEAAAYLKPFAGLEDKLSIPWDRDPKGGRDKDIKTLQCGIRNGNDDYYDDSIMLPYGEYVIVEQMPSALEGELANRHYRIREPKEIALPFVPEIVGDGAGGETVFDEIGSAYFRYNSSDSPQELVRKYSIRFNGENHVIRANGQDGAFEVYKYGLDKENRPGRSLTSSQPYEEEYMDGANPLVQAYYKGYTSESENKGTRDGVLYDGNETENGQIQIRDQVPVMEGVGTAVEGKFAPMLVPWTVLAPATDRVNPDTGSIETLTPSGKGADFNYVAFAQEDFENTYYSSRLRIEKLDQETGETIFHNGALFRIYAAKRDVKKTGTGTAAGSGQVLFGPAIDAEGKTVTDAGGKEILYPRVGEDNSSDGDIPIRLDEDGIPLYDESQRISQLDETGTKRGIFKSYSTLRQLVIDGQIKEIPVGYIETVRPLGSGAYVLVEVQAPEGYTKSRPVAFEIYGDEVFYYEEGLNKDGTSDGWERKPAKQYEYAIPVTGEANREQTETVSAIPVQDCPSELWIYKTEDGDSMVGNRNGLRQRDSQGIVESSGGFEEEIFVNDKGDLLLYQVSGRKEKLEARGDVRDIAFDREKGVWTGYVTKAMDQYSEQIVDGTEKALKAMERVKPLYTLDGAFTGKGIHFGVSVSGAELVLYEGMELKPLETGGYEGVKAIFQDQKTVKVENTHTGEHRELLQNGTDSGPAGHPVWEDLKMQNDPVNLYFYDLEELEAGKRLKEDEHTGELHVLDERGNSVCFADPVTGMAYVRDAYGRIIAYVADEQNQKCPVRSICVQENGGSPSIYKEKQSQDDEKGLPIYYKTGETVWKEERWVTGKSTGPDGTQESPEGPHVIARLPFGAYILQEEMVPFSQGYVQAPYQGLILKDANEPQKYFHQDEFTKAAFAKIDTRTQKEIRGAQMTLYKAELDENGNPVKDEEGHYEKGEVWACWISGYEYDDRGNLKNDGEGKPVPTDEPHWIDHIPVGFYVLEETGCPYEQGYVMSEPVNVEIRETGHVQSFEMEDDFTAAEVEKKDGKRQEVLCEDSEAYMTLYQALLDSEGKPVTEDGLPAVRRELEVFTFRAANWKDGQRVAATGRVETDAAGLNPIMKYDYQYEAIPGTFQGRYYYTEDASVRMEYLPVGFYVLAESDTPDGYATADPIFIEIPDTGHKTETGKWSVTDEPLRLSVSKNVISGEKEVDGAELAIYPVGADGTVAEQELLLHIPEENGKCREEKARWISGRDGRYTKEEAEAGTIPHGFEQGDLKPHLVEYIPEGDYILREEMTPYGFLQSADLPFSIKDSKIIQKVEMQDEIPLGNLRVIKHDADQPEQLLKGAEFELVNKTLGLSCGRIVTGEDGSVLFEKLPIGYLDRDGKFAPYTYVCRETKAAPGHMLTSAAFEFQFEYKDETTKILEMRYDPVNDSNRVLIEKKLADTDEMLEGAVLRLEKKRTQDNTEKNERQGENAWEITWEWVREWTTGRQPHLEKGLETGEYRLVEIQAPQGVSVLANPVYFSITDGMTEVPCLVMRNYTVIVEIAKVSQTPEQLLAGAKLQLLKRDTGEVVEEWISEEKSPKNFVGLEPGAYIIRELEAPTGYKKAPDKEIEIKNDTAQVQTFTFANTKITSSGGGGGSRPEKEYISFKKTDTGHKPVAGAEFTFFDQMGKVMSQAVSDEKGSFSIPKPGDGTYTFQETKAPAGYGLNPAVYSFTVSGGDIYRGAYEIMDQELKVIVRKLDGDTKEALNGAVIQIRSVDPDTGKETDEFEGITGDSGNSDTETLGGETEKKGELTFLPPAPGTYRIYERQAPDGYKKADSYSEFVVNEDGSAEGGLIVYNFKEKKKIGRIRAVYHRKDRFGNLTQGSDHSSGLIRTGDESAYRELLAWSLLCIAGMTLTLPYKIAGKGKRRRDQWIKLAAAAGILGGVGLFLSICAYAEPVSEKKPEYVSRQVLYEEVERTEFLPQTAWISVENPETGKTEKRIFPEIRREYVNERWQEDFELELTAEGIGAEGYIVGENLIWDGEPEGFLSRGGPLLKAAGLSEADYEIQGIQRDEAGAEKGRLTAYGKRKVWDCRVFYGGLVQREECAVQDETAREEEEIGTPVGDAYRIEEGMHHTESTDMEETSHILLRGTNVYGKIWFGSAVLLIVLLAMKMLPTKEKNGALKNKSEHCHSSRIRYVLPSLFFLAAAVFFVRFLSLSGIYRQARGGYEAIRKEVFTQNGADAIQQEFPVADGNCIFRESPDEAVLRARNPDYVCWLRIPKTAVDYPVARGIDSDFYLSHSFEGKECISGAIFTDPYSEPFVSGHTIFYGHNMKDGSMFADLKRYLDPDFYQDHPSLWIAVQGKWLECPIFSCHLIRETDSTPFQTGMTEREKEAYFAAMSQASIYATDKKRLKNEDFITLSTCHGSGKRLVVHALIPDLHMGATEENRKMANFYVKKSQK</sequence>
<feature type="compositionally biased region" description="Basic and acidic residues" evidence="5">
    <location>
        <begin position="643"/>
        <end position="661"/>
    </location>
</feature>
<feature type="transmembrane region" description="Helical" evidence="6">
    <location>
        <begin position="3526"/>
        <end position="3544"/>
    </location>
</feature>